<reference evidence="2 3" key="1">
    <citation type="submission" date="2024-07" db="EMBL/GenBank/DDBJ databases">
        <title>Enhanced genomic and transcriptomic resources for Trichinella pseudospiralis and T. spiralis underpin the discovery of pronounced molecular differences between stages and species.</title>
        <authorList>
            <person name="Pasi K.K."/>
            <person name="La Rosa G."/>
            <person name="Gomez-Morales M.A."/>
            <person name="Tosini F."/>
            <person name="Sumanam S."/>
            <person name="Young N.D."/>
            <person name="Chang B.C."/>
            <person name="Robin G.B."/>
        </authorList>
    </citation>
    <scope>NUCLEOTIDE SEQUENCE [LARGE SCALE GENOMIC DNA]</scope>
    <source>
        <strain evidence="2">ISS534</strain>
    </source>
</reference>
<feature type="signal peptide" evidence="1">
    <location>
        <begin position="1"/>
        <end position="17"/>
    </location>
</feature>
<keyword evidence="1" id="KW-0732">Signal</keyword>
<evidence type="ECO:0000256" key="1">
    <source>
        <dbReference type="SAM" id="SignalP"/>
    </source>
</evidence>
<sequence length="127" mass="14628">MNLLILLLIIILTHENGKTVKSIFLLTITELQVSGSSEEAYINGIRYERKFSAIYVKKNCPIAVCERPCASFQMFRNCPYCDCNGFIYREPCISMEDCSNCSTKFCFDAQVKSILWRFDKNLLLVTE</sequence>
<keyword evidence="3" id="KW-1185">Reference proteome</keyword>
<dbReference type="Proteomes" id="UP001558632">
    <property type="component" value="Unassembled WGS sequence"/>
</dbReference>
<evidence type="ECO:0000313" key="2">
    <source>
        <dbReference type="EMBL" id="KAL1237711.1"/>
    </source>
</evidence>
<feature type="chain" id="PRO_5047364767" evidence="1">
    <location>
        <begin position="18"/>
        <end position="127"/>
    </location>
</feature>
<evidence type="ECO:0000313" key="3">
    <source>
        <dbReference type="Proteomes" id="UP001558632"/>
    </source>
</evidence>
<protein>
    <submittedName>
        <fullName evidence="2">Inactive hydroxysteroid dehydrogenase-like protein</fullName>
    </submittedName>
</protein>
<gene>
    <name evidence="2" type="ORF">TSPI_06446</name>
</gene>
<comment type="caution">
    <text evidence="2">The sequence shown here is derived from an EMBL/GenBank/DDBJ whole genome shotgun (WGS) entry which is preliminary data.</text>
</comment>
<organism evidence="2 3">
    <name type="scientific">Trichinella spiralis</name>
    <name type="common">Trichina worm</name>
    <dbReference type="NCBI Taxonomy" id="6334"/>
    <lineage>
        <taxon>Eukaryota</taxon>
        <taxon>Metazoa</taxon>
        <taxon>Ecdysozoa</taxon>
        <taxon>Nematoda</taxon>
        <taxon>Enoplea</taxon>
        <taxon>Dorylaimia</taxon>
        <taxon>Trichinellida</taxon>
        <taxon>Trichinellidae</taxon>
        <taxon>Trichinella</taxon>
    </lineage>
</organism>
<dbReference type="EMBL" id="JBEUSY010000340">
    <property type="protein sequence ID" value="KAL1237711.1"/>
    <property type="molecule type" value="Genomic_DNA"/>
</dbReference>
<proteinExistence type="predicted"/>
<accession>A0ABR3KGU5</accession>
<name>A0ABR3KGU5_TRISP</name>